<dbReference type="PROSITE" id="PS50017">
    <property type="entry name" value="DEATH_DOMAIN"/>
    <property type="match status" value="1"/>
</dbReference>
<proteinExistence type="predicted"/>
<dbReference type="InterPro" id="IPR001315">
    <property type="entry name" value="CARD"/>
</dbReference>
<dbReference type="GO" id="GO:0042981">
    <property type="term" value="P:regulation of apoptotic process"/>
    <property type="evidence" value="ECO:0007669"/>
    <property type="project" value="InterPro"/>
</dbReference>
<name>A0A8W8JT46_MAGGI</name>
<dbReference type="AlphaFoldDB" id="A0A8W8JT46"/>
<dbReference type="Proteomes" id="UP000005408">
    <property type="component" value="Unassembled WGS sequence"/>
</dbReference>
<feature type="domain" description="Death" evidence="1">
    <location>
        <begin position="418"/>
        <end position="479"/>
    </location>
</feature>
<evidence type="ECO:0000259" key="1">
    <source>
        <dbReference type="PROSITE" id="PS50017"/>
    </source>
</evidence>
<dbReference type="InterPro" id="IPR000488">
    <property type="entry name" value="Death_dom"/>
</dbReference>
<sequence>MAVDDVIDKLQSKTILTEEMIKKIQSRTTNEAKTRELLEIFKTASESGFKALVESLSEAKQGHLAQNLQKTRTDLEESELGSDFEDFKSPKLQLVSSNDNKEWTIIKFQSNSNLPNNATVSIPSNLRNFDLIGIVVSEGISDEDICRVVNEIYQRIYQVPVRLIVKQHVDRQSDIFIRCVEKSKSRDAQREMANQGYKDGPEEMVELGLCDTEEVIFSANANIKYLSGVTQMSFFLNIDSAHLSFQIDVLNKEAQSSSRTYQGNLAYNVGDTKQTPPRSGSILIHLPKEAQRYAPLTLDVPVKAAAKYLAWQLTKLGSPDPHDLYMKLCEDNKRKVHVLKNRANREGNTDRKCCEAFIMSWASQRPKQENKAITILEALKKISQESLAKETDSFLMPFTNGSLSDKSIKAFSVKLEQKWEILAEKLGFNDEQIKAMYMDFDNGTMRALHILDRWRLEDSTIELGTDITVTLTKAMNGLM</sequence>
<dbReference type="InterPro" id="IPR011029">
    <property type="entry name" value="DEATH-like_dom_sf"/>
</dbReference>
<dbReference type="SUPFAM" id="SSF47986">
    <property type="entry name" value="DEATH domain"/>
    <property type="match status" value="1"/>
</dbReference>
<dbReference type="CDD" id="cd01670">
    <property type="entry name" value="Death"/>
    <property type="match status" value="1"/>
</dbReference>
<dbReference type="Gene3D" id="1.10.533.10">
    <property type="entry name" value="Death Domain, Fas"/>
    <property type="match status" value="2"/>
</dbReference>
<evidence type="ECO:0008006" key="5">
    <source>
        <dbReference type="Google" id="ProtNLM"/>
    </source>
</evidence>
<organism evidence="3 4">
    <name type="scientific">Magallana gigas</name>
    <name type="common">Pacific oyster</name>
    <name type="synonym">Crassostrea gigas</name>
    <dbReference type="NCBI Taxonomy" id="29159"/>
    <lineage>
        <taxon>Eukaryota</taxon>
        <taxon>Metazoa</taxon>
        <taxon>Spiralia</taxon>
        <taxon>Lophotrochozoa</taxon>
        <taxon>Mollusca</taxon>
        <taxon>Bivalvia</taxon>
        <taxon>Autobranchia</taxon>
        <taxon>Pteriomorphia</taxon>
        <taxon>Ostreida</taxon>
        <taxon>Ostreoidea</taxon>
        <taxon>Ostreidae</taxon>
        <taxon>Magallana</taxon>
    </lineage>
</organism>
<feature type="domain" description="CARD" evidence="2">
    <location>
        <begin position="1"/>
        <end position="71"/>
    </location>
</feature>
<dbReference type="EnsemblMetazoa" id="G20825.1">
    <property type="protein sequence ID" value="G20825.1:cds"/>
    <property type="gene ID" value="G20825"/>
</dbReference>
<dbReference type="PROSITE" id="PS50209">
    <property type="entry name" value="CARD"/>
    <property type="match status" value="1"/>
</dbReference>
<evidence type="ECO:0000259" key="2">
    <source>
        <dbReference type="PROSITE" id="PS50209"/>
    </source>
</evidence>
<dbReference type="Pfam" id="PF00619">
    <property type="entry name" value="CARD"/>
    <property type="match status" value="1"/>
</dbReference>
<keyword evidence="4" id="KW-1185">Reference proteome</keyword>
<reference evidence="3" key="1">
    <citation type="submission" date="2022-08" db="UniProtKB">
        <authorList>
            <consortium name="EnsemblMetazoa"/>
        </authorList>
    </citation>
    <scope>IDENTIFICATION</scope>
    <source>
        <strain evidence="3">05x7-T-G4-1.051#20</strain>
    </source>
</reference>
<evidence type="ECO:0000313" key="4">
    <source>
        <dbReference type="Proteomes" id="UP000005408"/>
    </source>
</evidence>
<evidence type="ECO:0000313" key="3">
    <source>
        <dbReference type="EnsemblMetazoa" id="G20825.1:cds"/>
    </source>
</evidence>
<protein>
    <recommendedName>
        <fullName evidence="5">Death domain-containing protein</fullName>
    </recommendedName>
</protein>
<accession>A0A8W8JT46</accession>
<dbReference type="Pfam" id="PF00531">
    <property type="entry name" value="Death"/>
    <property type="match status" value="1"/>
</dbReference>
<dbReference type="CDD" id="cd01671">
    <property type="entry name" value="CARD"/>
    <property type="match status" value="1"/>
</dbReference>
<dbReference type="GO" id="GO:0007165">
    <property type="term" value="P:signal transduction"/>
    <property type="evidence" value="ECO:0007669"/>
    <property type="project" value="InterPro"/>
</dbReference>